<dbReference type="Proteomes" id="UP000694420">
    <property type="component" value="Unplaced"/>
</dbReference>
<accession>A0A8C7EDG6</accession>
<organism evidence="1 2">
    <name type="scientific">Nothoprocta perdicaria</name>
    <name type="common">Chilean tinamou</name>
    <name type="synonym">Crypturus perdicarius</name>
    <dbReference type="NCBI Taxonomy" id="30464"/>
    <lineage>
        <taxon>Eukaryota</taxon>
        <taxon>Metazoa</taxon>
        <taxon>Chordata</taxon>
        <taxon>Craniata</taxon>
        <taxon>Vertebrata</taxon>
        <taxon>Euteleostomi</taxon>
        <taxon>Archelosauria</taxon>
        <taxon>Archosauria</taxon>
        <taxon>Dinosauria</taxon>
        <taxon>Saurischia</taxon>
        <taxon>Theropoda</taxon>
        <taxon>Coelurosauria</taxon>
        <taxon>Aves</taxon>
        <taxon>Palaeognathae</taxon>
        <taxon>Tinamiformes</taxon>
        <taxon>Tinamidae</taxon>
        <taxon>Nothoprocta</taxon>
    </lineage>
</organism>
<name>A0A8C7EDG6_NOTPE</name>
<evidence type="ECO:0000313" key="2">
    <source>
        <dbReference type="Proteomes" id="UP000694420"/>
    </source>
</evidence>
<protein>
    <submittedName>
        <fullName evidence="1">Uncharacterized protein</fullName>
    </submittedName>
</protein>
<reference evidence="1" key="2">
    <citation type="submission" date="2025-09" db="UniProtKB">
        <authorList>
            <consortium name="Ensembl"/>
        </authorList>
    </citation>
    <scope>IDENTIFICATION</scope>
</reference>
<dbReference type="Ensembl" id="ENSNPET00000012415.1">
    <property type="protein sequence ID" value="ENSNPEP00000012111.1"/>
    <property type="gene ID" value="ENSNPEG00000009070.1"/>
</dbReference>
<dbReference type="Gene3D" id="3.30.40.10">
    <property type="entry name" value="Zinc/RING finger domain, C3HC4 (zinc finger)"/>
    <property type="match status" value="1"/>
</dbReference>
<reference evidence="1" key="1">
    <citation type="submission" date="2025-08" db="UniProtKB">
        <authorList>
            <consortium name="Ensembl"/>
        </authorList>
    </citation>
    <scope>IDENTIFICATION</scope>
</reference>
<proteinExistence type="predicted"/>
<dbReference type="InterPro" id="IPR051986">
    <property type="entry name" value="Innate_Immune_Apopt_Reg"/>
</dbReference>
<dbReference type="InterPro" id="IPR013083">
    <property type="entry name" value="Znf_RING/FYVE/PHD"/>
</dbReference>
<dbReference type="PANTHER" id="PTHR16295">
    <property type="entry name" value="TRAF-TYPE ZINC FINGER PROTEIN-RELATED"/>
    <property type="match status" value="1"/>
</dbReference>
<keyword evidence="2" id="KW-1185">Reference proteome</keyword>
<dbReference type="GO" id="GO:0005739">
    <property type="term" value="C:mitochondrion"/>
    <property type="evidence" value="ECO:0007669"/>
    <property type="project" value="TreeGrafter"/>
</dbReference>
<evidence type="ECO:0000313" key="1">
    <source>
        <dbReference type="Ensembl" id="ENSNPEP00000012111.1"/>
    </source>
</evidence>
<dbReference type="PANTHER" id="PTHR16295:SF17">
    <property type="entry name" value="XIAP-ASSOCIATED FACTOR 1"/>
    <property type="match status" value="1"/>
</dbReference>
<dbReference type="AlphaFoldDB" id="A0A8C7EDG6"/>
<sequence length="69" mass="7872">MHSISVLCSKRDVSAANFSLHEAHCLRFLTLCPECDEPIARKDIKDHHAEAHKQVRYTPLLLYVIIETG</sequence>
<dbReference type="SUPFAM" id="SSF49599">
    <property type="entry name" value="TRAF domain-like"/>
    <property type="match status" value="1"/>
</dbReference>